<evidence type="ECO:0000313" key="8">
    <source>
        <dbReference type="Proteomes" id="UP000307217"/>
    </source>
</evidence>
<dbReference type="InterPro" id="IPR010583">
    <property type="entry name" value="MipA"/>
</dbReference>
<keyword evidence="4" id="KW-0472">Membrane</keyword>
<organism evidence="7 8">
    <name type="scientific">Pseudoalteromonas aurantia</name>
    <dbReference type="NCBI Taxonomy" id="43654"/>
    <lineage>
        <taxon>Bacteria</taxon>
        <taxon>Pseudomonadati</taxon>
        <taxon>Pseudomonadota</taxon>
        <taxon>Gammaproteobacteria</taxon>
        <taxon>Alteromonadales</taxon>
        <taxon>Pseudoalteromonadaceae</taxon>
        <taxon>Pseudoalteromonas</taxon>
    </lineage>
</organism>
<dbReference type="PANTHER" id="PTHR38776:SF1">
    <property type="entry name" value="MLTA-INTERACTING PROTEIN-RELATED"/>
    <property type="match status" value="1"/>
</dbReference>
<reference evidence="7 8" key="1">
    <citation type="submission" date="2018-01" db="EMBL/GenBank/DDBJ databases">
        <authorList>
            <person name="Paulsen S."/>
            <person name="Gram L.K."/>
        </authorList>
    </citation>
    <scope>NUCLEOTIDE SEQUENCE [LARGE SCALE GENOMIC DNA]</scope>
    <source>
        <strain evidence="7 8">S3790</strain>
    </source>
</reference>
<sequence length="249" mass="27244">MTFMKSAYAACLLACSTHTLAQQESSDVTWSLGIAAISSDQGYVDVGTETNIVPIVGIQYGNFSLLGPRASYKIFTSDQFEISAIGNLRFDGYEAADGDIFTGMEDRDMSFDAGIEAEIDTSFGEFGLGLVHDVTSTHKGFELSASYGVPFMFENGRVMPYIAANYQSEDLADYYFGVQQNEATSSRAFYQLDATTNIEIGIGSDWMFNNKHYIKADISYASYGSDIKDSPLVDKSGEAQILVGYAYVF</sequence>
<dbReference type="GO" id="GO:0009279">
    <property type="term" value="C:cell outer membrane"/>
    <property type="evidence" value="ECO:0007669"/>
    <property type="project" value="UniProtKB-SubCell"/>
</dbReference>
<dbReference type="Proteomes" id="UP000307217">
    <property type="component" value="Unassembled WGS sequence"/>
</dbReference>
<protein>
    <submittedName>
        <fullName evidence="7">MipA/OmpV family protein</fullName>
    </submittedName>
</protein>
<dbReference type="RefSeq" id="WP_138589537.1">
    <property type="nucleotide sequence ID" value="NZ_PNBX01000002.1"/>
</dbReference>
<keyword evidence="3 6" id="KW-0732">Signal</keyword>
<reference evidence="8" key="2">
    <citation type="submission" date="2019-06" db="EMBL/GenBank/DDBJ databases">
        <title>Co-occurence of chitin degradation, pigmentation and bioactivity in marine Pseudoalteromonas.</title>
        <authorList>
            <person name="Sonnenschein E.C."/>
            <person name="Bech P.K."/>
        </authorList>
    </citation>
    <scope>NUCLEOTIDE SEQUENCE [LARGE SCALE GENOMIC DNA]</scope>
    <source>
        <strain evidence="8">S3790</strain>
    </source>
</reference>
<feature type="signal peptide" evidence="6">
    <location>
        <begin position="1"/>
        <end position="21"/>
    </location>
</feature>
<evidence type="ECO:0000256" key="3">
    <source>
        <dbReference type="ARBA" id="ARBA00022729"/>
    </source>
</evidence>
<evidence type="ECO:0000256" key="2">
    <source>
        <dbReference type="ARBA" id="ARBA00005722"/>
    </source>
</evidence>
<dbReference type="AlphaFoldDB" id="A0A5S3VE49"/>
<evidence type="ECO:0000313" key="7">
    <source>
        <dbReference type="EMBL" id="TMO70622.1"/>
    </source>
</evidence>
<dbReference type="EMBL" id="PNBX01000002">
    <property type="protein sequence ID" value="TMO70622.1"/>
    <property type="molecule type" value="Genomic_DNA"/>
</dbReference>
<dbReference type="OrthoDB" id="8562138at2"/>
<evidence type="ECO:0000256" key="4">
    <source>
        <dbReference type="ARBA" id="ARBA00023136"/>
    </source>
</evidence>
<gene>
    <name evidence="7" type="ORF">CWC19_00755</name>
</gene>
<dbReference type="Pfam" id="PF06629">
    <property type="entry name" value="MipA"/>
    <property type="match status" value="1"/>
</dbReference>
<keyword evidence="5" id="KW-0998">Cell outer membrane</keyword>
<comment type="caution">
    <text evidence="7">The sequence shown here is derived from an EMBL/GenBank/DDBJ whole genome shotgun (WGS) entry which is preliminary data.</text>
</comment>
<evidence type="ECO:0000256" key="1">
    <source>
        <dbReference type="ARBA" id="ARBA00004442"/>
    </source>
</evidence>
<dbReference type="PANTHER" id="PTHR38776">
    <property type="entry name" value="MLTA-INTERACTING PROTEIN-RELATED"/>
    <property type="match status" value="1"/>
</dbReference>
<evidence type="ECO:0000256" key="5">
    <source>
        <dbReference type="ARBA" id="ARBA00023237"/>
    </source>
</evidence>
<name>A0A5S3VE49_9GAMM</name>
<comment type="similarity">
    <text evidence="2">Belongs to the MipA/OmpV family.</text>
</comment>
<accession>A0A5S3VE49</accession>
<evidence type="ECO:0000256" key="6">
    <source>
        <dbReference type="SAM" id="SignalP"/>
    </source>
</evidence>
<comment type="subcellular location">
    <subcellularLocation>
        <location evidence="1">Cell outer membrane</location>
    </subcellularLocation>
</comment>
<feature type="chain" id="PRO_5024362856" evidence="6">
    <location>
        <begin position="22"/>
        <end position="249"/>
    </location>
</feature>
<proteinExistence type="inferred from homology"/>